<feature type="non-terminal residue" evidence="3">
    <location>
        <position position="207"/>
    </location>
</feature>
<evidence type="ECO:0000256" key="2">
    <source>
        <dbReference type="SAM" id="Phobius"/>
    </source>
</evidence>
<feature type="compositionally biased region" description="Polar residues" evidence="1">
    <location>
        <begin position="97"/>
        <end position="108"/>
    </location>
</feature>
<organism evidence="3 4">
    <name type="scientific">Iphiclides podalirius</name>
    <name type="common">scarce swallowtail</name>
    <dbReference type="NCBI Taxonomy" id="110791"/>
    <lineage>
        <taxon>Eukaryota</taxon>
        <taxon>Metazoa</taxon>
        <taxon>Ecdysozoa</taxon>
        <taxon>Arthropoda</taxon>
        <taxon>Hexapoda</taxon>
        <taxon>Insecta</taxon>
        <taxon>Pterygota</taxon>
        <taxon>Neoptera</taxon>
        <taxon>Endopterygota</taxon>
        <taxon>Lepidoptera</taxon>
        <taxon>Glossata</taxon>
        <taxon>Ditrysia</taxon>
        <taxon>Papilionoidea</taxon>
        <taxon>Papilionidae</taxon>
        <taxon>Papilioninae</taxon>
        <taxon>Iphiclides</taxon>
    </lineage>
</organism>
<dbReference type="EMBL" id="OW152835">
    <property type="protein sequence ID" value="CAH2056541.1"/>
    <property type="molecule type" value="Genomic_DNA"/>
</dbReference>
<feature type="region of interest" description="Disordered" evidence="1">
    <location>
        <begin position="88"/>
        <end position="115"/>
    </location>
</feature>
<sequence length="207" mass="23170">MAIVNIAFVKTWDRLKFIRIRIIFFLLVLSHLGEVRICTFPWTPTERAMERKGMTAIVRGLPDSGLMVTLVDDGGQYTLMPRTELEEPTSRVHNACSGMTSRHSQSASKDAGATRCDTGAQAADGRYASSYKMEYCHLQPTSPPVELTEFPPQRVRPDLVSTRMSRDSATSSAFADSLRKYPSVSPDSSEVVERLLNYSKDINREAF</sequence>
<name>A0ABN8IJR3_9NEOP</name>
<feature type="transmembrane region" description="Helical" evidence="2">
    <location>
        <begin position="20"/>
        <end position="42"/>
    </location>
</feature>
<evidence type="ECO:0000256" key="1">
    <source>
        <dbReference type="SAM" id="MobiDB-lite"/>
    </source>
</evidence>
<keyword evidence="2" id="KW-0812">Transmembrane</keyword>
<evidence type="ECO:0000313" key="3">
    <source>
        <dbReference type="EMBL" id="CAH2056541.1"/>
    </source>
</evidence>
<dbReference type="Proteomes" id="UP000837857">
    <property type="component" value="Chromosome 23"/>
</dbReference>
<gene>
    <name evidence="3" type="ORF">IPOD504_LOCUS9743</name>
</gene>
<keyword evidence="2" id="KW-0472">Membrane</keyword>
<keyword evidence="4" id="KW-1185">Reference proteome</keyword>
<protein>
    <submittedName>
        <fullName evidence="3">Uncharacterized protein</fullName>
    </submittedName>
</protein>
<feature type="region of interest" description="Disordered" evidence="1">
    <location>
        <begin position="160"/>
        <end position="186"/>
    </location>
</feature>
<accession>A0ABN8IJR3</accession>
<evidence type="ECO:0000313" key="4">
    <source>
        <dbReference type="Proteomes" id="UP000837857"/>
    </source>
</evidence>
<reference evidence="3" key="1">
    <citation type="submission" date="2022-03" db="EMBL/GenBank/DDBJ databases">
        <authorList>
            <person name="Martin H S."/>
        </authorList>
    </citation>
    <scope>NUCLEOTIDE SEQUENCE</scope>
</reference>
<keyword evidence="2" id="KW-1133">Transmembrane helix</keyword>
<proteinExistence type="predicted"/>